<reference evidence="2" key="1">
    <citation type="journal article" date="2020" name="Nature">
        <title>Giant virus diversity and host interactions through global metagenomics.</title>
        <authorList>
            <person name="Schulz F."/>
            <person name="Roux S."/>
            <person name="Paez-Espino D."/>
            <person name="Jungbluth S."/>
            <person name="Walsh D.A."/>
            <person name="Denef V.J."/>
            <person name="McMahon K.D."/>
            <person name="Konstantinidis K.T."/>
            <person name="Eloe-Fadrosh E.A."/>
            <person name="Kyrpides N.C."/>
            <person name="Woyke T."/>
        </authorList>
    </citation>
    <scope>NUCLEOTIDE SEQUENCE</scope>
    <source>
        <strain evidence="2">GVMAG-S-1101176-114</strain>
    </source>
</reference>
<protein>
    <submittedName>
        <fullName evidence="2">Uncharacterized protein</fullName>
    </submittedName>
</protein>
<sequence length="74" mass="8073">MADPKAAAIKAAADALMAANARLAANKDDANAQTDVETAFAALKAAIIEYQPLGGRRRKSRKNRKSRHRRTLRK</sequence>
<evidence type="ECO:0000256" key="1">
    <source>
        <dbReference type="SAM" id="MobiDB-lite"/>
    </source>
</evidence>
<proteinExistence type="predicted"/>
<dbReference type="EMBL" id="MN740813">
    <property type="protein sequence ID" value="QHU13077.1"/>
    <property type="molecule type" value="Genomic_DNA"/>
</dbReference>
<organism evidence="2">
    <name type="scientific">viral metagenome</name>
    <dbReference type="NCBI Taxonomy" id="1070528"/>
    <lineage>
        <taxon>unclassified sequences</taxon>
        <taxon>metagenomes</taxon>
        <taxon>organismal metagenomes</taxon>
    </lineage>
</organism>
<feature type="region of interest" description="Disordered" evidence="1">
    <location>
        <begin position="52"/>
        <end position="74"/>
    </location>
</feature>
<feature type="compositionally biased region" description="Basic residues" evidence="1">
    <location>
        <begin position="55"/>
        <end position="74"/>
    </location>
</feature>
<accession>A0A6C0K8S6</accession>
<name>A0A6C0K8S6_9ZZZZ</name>
<evidence type="ECO:0000313" key="2">
    <source>
        <dbReference type="EMBL" id="QHU13077.1"/>
    </source>
</evidence>
<dbReference type="AlphaFoldDB" id="A0A6C0K8S6"/>